<feature type="region of interest" description="Disordered" evidence="1">
    <location>
        <begin position="465"/>
        <end position="488"/>
    </location>
</feature>
<feature type="compositionally biased region" description="Basic and acidic residues" evidence="1">
    <location>
        <begin position="465"/>
        <end position="477"/>
    </location>
</feature>
<proteinExistence type="predicted"/>
<feature type="region of interest" description="Disordered" evidence="1">
    <location>
        <begin position="411"/>
        <end position="437"/>
    </location>
</feature>
<sequence>MDLQGGPYIGISGETWNIRGPNGPSRWPLYWDKWRNLEYGSAKEIRGAGAGLNYDQINLNLILLCQVQNFTTSFNQETRCFAGLNYDQINLNLILLCQVFMGSSAGSQLFKFGTGSVSLVGGWPPIFKSVYLLRGSNLVARTKLELEGCLEAAKVYLLRGSNLVARTKLELEGCLEAANIFRIFLPSFLVLLPTSSGSCSSIFLTTPPQNVFCLDLSPKKEKRNGKSLKHDKESLSPAKGVLPTDPPTALGSFSSIFLTTPPQNVFCLDLSPKKEKRKDRSLKHGKESLSPAKGVLLSPKKEKRKDRSLKHGKESLSPAKGVLPTDPPISLGSFSSIFLTTPPQNVFCLDLSPKKEKRKDRSLKHCKESLSPAKGVLPTDPPISLGSFSSIFLTTPPQNVFCLDLSPKKEKRKGKSLKHDKESLSPAKGVRQTDPPTSLGSFSSIFLTTPPQNVFCLDLSPKKEKRNDKSLKHDKESLSPAKGVLPTDPPTSLGSFSSIFLTTPPQNVFCLDLSPKKEKRNDIFLTTPPQNVFCLDLSPKKEKRKDRSLKHCKESLSPAEGVLPTDPPISLGSFSSIFLTTPPQNVFCLDLSPKNFLQRCRKRKIEALNMAKNLYHQLKVCYLPIHQYL</sequence>
<evidence type="ECO:0000256" key="1">
    <source>
        <dbReference type="SAM" id="MobiDB-lite"/>
    </source>
</evidence>
<dbReference type="EMBL" id="JASPKY010000254">
    <property type="protein sequence ID" value="KAK9713034.1"/>
    <property type="molecule type" value="Genomic_DNA"/>
</dbReference>
<dbReference type="Proteomes" id="UP001458880">
    <property type="component" value="Unassembled WGS sequence"/>
</dbReference>
<feature type="region of interest" description="Disordered" evidence="1">
    <location>
        <begin position="276"/>
        <end position="324"/>
    </location>
</feature>
<gene>
    <name evidence="2" type="ORF">QE152_g24607</name>
</gene>
<comment type="caution">
    <text evidence="2">The sequence shown here is derived from an EMBL/GenBank/DDBJ whole genome shotgun (WGS) entry which is preliminary data.</text>
</comment>
<organism evidence="2 3">
    <name type="scientific">Popillia japonica</name>
    <name type="common">Japanese beetle</name>
    <dbReference type="NCBI Taxonomy" id="7064"/>
    <lineage>
        <taxon>Eukaryota</taxon>
        <taxon>Metazoa</taxon>
        <taxon>Ecdysozoa</taxon>
        <taxon>Arthropoda</taxon>
        <taxon>Hexapoda</taxon>
        <taxon>Insecta</taxon>
        <taxon>Pterygota</taxon>
        <taxon>Neoptera</taxon>
        <taxon>Endopterygota</taxon>
        <taxon>Coleoptera</taxon>
        <taxon>Polyphaga</taxon>
        <taxon>Scarabaeiformia</taxon>
        <taxon>Scarabaeidae</taxon>
        <taxon>Rutelinae</taxon>
        <taxon>Popillia</taxon>
    </lineage>
</organism>
<evidence type="ECO:0000313" key="2">
    <source>
        <dbReference type="EMBL" id="KAK9713034.1"/>
    </source>
</evidence>
<name>A0AAW1K618_POPJA</name>
<dbReference type="AlphaFoldDB" id="A0AAW1K618"/>
<reference evidence="2 3" key="1">
    <citation type="journal article" date="2024" name="BMC Genomics">
        <title>De novo assembly and annotation of Popillia japonica's genome with initial clues to its potential as an invasive pest.</title>
        <authorList>
            <person name="Cucini C."/>
            <person name="Boschi S."/>
            <person name="Funari R."/>
            <person name="Cardaioli E."/>
            <person name="Iannotti N."/>
            <person name="Marturano G."/>
            <person name="Paoli F."/>
            <person name="Bruttini M."/>
            <person name="Carapelli A."/>
            <person name="Frati F."/>
            <person name="Nardi F."/>
        </authorList>
    </citation>
    <scope>NUCLEOTIDE SEQUENCE [LARGE SCALE GENOMIC DNA]</scope>
    <source>
        <strain evidence="2">DMR45628</strain>
    </source>
</reference>
<feature type="region of interest" description="Disordered" evidence="1">
    <location>
        <begin position="222"/>
        <end position="243"/>
    </location>
</feature>
<evidence type="ECO:0000313" key="3">
    <source>
        <dbReference type="Proteomes" id="UP001458880"/>
    </source>
</evidence>
<protein>
    <submittedName>
        <fullName evidence="2">Uncharacterized protein</fullName>
    </submittedName>
</protein>
<keyword evidence="3" id="KW-1185">Reference proteome</keyword>
<accession>A0AAW1K618</accession>